<protein>
    <submittedName>
        <fullName evidence="1">Uncharacterized protein</fullName>
    </submittedName>
</protein>
<name>A0A0C2XBZ7_AMAMK</name>
<dbReference type="HOGENOM" id="CLU_3074083_0_0_1"/>
<accession>A0A0C2XBZ7</accession>
<reference evidence="1 2" key="1">
    <citation type="submission" date="2014-04" db="EMBL/GenBank/DDBJ databases">
        <title>Evolutionary Origins and Diversification of the Mycorrhizal Mutualists.</title>
        <authorList>
            <consortium name="DOE Joint Genome Institute"/>
            <consortium name="Mycorrhizal Genomics Consortium"/>
            <person name="Kohler A."/>
            <person name="Kuo A."/>
            <person name="Nagy L.G."/>
            <person name="Floudas D."/>
            <person name="Copeland A."/>
            <person name="Barry K.W."/>
            <person name="Cichocki N."/>
            <person name="Veneault-Fourrey C."/>
            <person name="LaButti K."/>
            <person name="Lindquist E.A."/>
            <person name="Lipzen A."/>
            <person name="Lundell T."/>
            <person name="Morin E."/>
            <person name="Murat C."/>
            <person name="Riley R."/>
            <person name="Ohm R."/>
            <person name="Sun H."/>
            <person name="Tunlid A."/>
            <person name="Henrissat B."/>
            <person name="Grigoriev I.V."/>
            <person name="Hibbett D.S."/>
            <person name="Martin F."/>
        </authorList>
    </citation>
    <scope>NUCLEOTIDE SEQUENCE [LARGE SCALE GENOMIC DNA]</scope>
    <source>
        <strain evidence="1 2">Koide BX008</strain>
    </source>
</reference>
<proteinExistence type="predicted"/>
<dbReference type="EMBL" id="KN818236">
    <property type="protein sequence ID" value="KIL66378.1"/>
    <property type="molecule type" value="Genomic_DNA"/>
</dbReference>
<keyword evidence="2" id="KW-1185">Reference proteome</keyword>
<dbReference type="InParanoid" id="A0A0C2XBZ7"/>
<dbReference type="AlphaFoldDB" id="A0A0C2XBZ7"/>
<organism evidence="1 2">
    <name type="scientific">Amanita muscaria (strain Koide BX008)</name>
    <dbReference type="NCBI Taxonomy" id="946122"/>
    <lineage>
        <taxon>Eukaryota</taxon>
        <taxon>Fungi</taxon>
        <taxon>Dikarya</taxon>
        <taxon>Basidiomycota</taxon>
        <taxon>Agaricomycotina</taxon>
        <taxon>Agaricomycetes</taxon>
        <taxon>Agaricomycetidae</taxon>
        <taxon>Agaricales</taxon>
        <taxon>Pluteineae</taxon>
        <taxon>Amanitaceae</taxon>
        <taxon>Amanita</taxon>
    </lineage>
</organism>
<sequence>PSPRVTPPQTRDLRIVGCGATDWRMCRDHQYDRVACHLPQFPSEMAPSMLALP</sequence>
<dbReference type="Proteomes" id="UP000054549">
    <property type="component" value="Unassembled WGS sequence"/>
</dbReference>
<gene>
    <name evidence="1" type="ORF">M378DRAFT_160826</name>
</gene>
<evidence type="ECO:0000313" key="2">
    <source>
        <dbReference type="Proteomes" id="UP000054549"/>
    </source>
</evidence>
<feature type="non-terminal residue" evidence="1">
    <location>
        <position position="1"/>
    </location>
</feature>
<evidence type="ECO:0000313" key="1">
    <source>
        <dbReference type="EMBL" id="KIL66378.1"/>
    </source>
</evidence>